<dbReference type="PROSITE" id="PS00893">
    <property type="entry name" value="NUDIX_BOX"/>
    <property type="match status" value="1"/>
</dbReference>
<evidence type="ECO:0000313" key="4">
    <source>
        <dbReference type="EMBL" id="MDP9729090.1"/>
    </source>
</evidence>
<comment type="similarity">
    <text evidence="1">Belongs to the Nudix hydrolase family.</text>
</comment>
<dbReference type="Pfam" id="PF00293">
    <property type="entry name" value="NUDIX"/>
    <property type="match status" value="1"/>
</dbReference>
<reference evidence="4 5" key="1">
    <citation type="submission" date="2023-07" db="EMBL/GenBank/DDBJ databases">
        <title>Genomic Encyclopedia of Type Strains, Phase IV (KMG-IV): sequencing the most valuable type-strain genomes for metagenomic binning, comparative biology and taxonomic classification.</title>
        <authorList>
            <person name="Goeker M."/>
        </authorList>
    </citation>
    <scope>NUCLEOTIDE SEQUENCE [LARGE SCALE GENOMIC DNA]</scope>
    <source>
        <strain evidence="4 5">DSM 25924</strain>
    </source>
</reference>
<proteinExistence type="inferred from homology"/>
<dbReference type="InterPro" id="IPR000086">
    <property type="entry name" value="NUDIX_hydrolase_dom"/>
</dbReference>
<dbReference type="Proteomes" id="UP001229209">
    <property type="component" value="Unassembled WGS sequence"/>
</dbReference>
<dbReference type="EMBL" id="JAURUO010000010">
    <property type="protein sequence ID" value="MDP9729090.1"/>
    <property type="molecule type" value="Genomic_DNA"/>
</dbReference>
<accession>A0ABT9LXV6</accession>
<dbReference type="PROSITE" id="PS51462">
    <property type="entry name" value="NUDIX"/>
    <property type="match status" value="1"/>
</dbReference>
<protein>
    <submittedName>
        <fullName evidence="4">ADP-ribose pyrophosphatase YjhB (NUDIX family)</fullName>
    </submittedName>
</protein>
<dbReference type="InterPro" id="IPR020084">
    <property type="entry name" value="NUDIX_hydrolase_CS"/>
</dbReference>
<dbReference type="SUPFAM" id="SSF55811">
    <property type="entry name" value="Nudix"/>
    <property type="match status" value="1"/>
</dbReference>
<comment type="caution">
    <text evidence="4">The sequence shown here is derived from an EMBL/GenBank/DDBJ whole genome shotgun (WGS) entry which is preliminary data.</text>
</comment>
<feature type="domain" description="Nudix hydrolase" evidence="3">
    <location>
        <begin position="5"/>
        <end position="137"/>
    </location>
</feature>
<evidence type="ECO:0000259" key="3">
    <source>
        <dbReference type="PROSITE" id="PS51462"/>
    </source>
</evidence>
<organism evidence="4 5">
    <name type="scientific">Alicyclobacillus tolerans</name>
    <dbReference type="NCBI Taxonomy" id="90970"/>
    <lineage>
        <taxon>Bacteria</taxon>
        <taxon>Bacillati</taxon>
        <taxon>Bacillota</taxon>
        <taxon>Bacilli</taxon>
        <taxon>Bacillales</taxon>
        <taxon>Alicyclobacillaceae</taxon>
        <taxon>Alicyclobacillus</taxon>
    </lineage>
</organism>
<name>A0ABT9LXV6_9BACL</name>
<dbReference type="PANTHER" id="PTHR43736">
    <property type="entry name" value="ADP-RIBOSE PYROPHOSPHATASE"/>
    <property type="match status" value="1"/>
</dbReference>
<dbReference type="Gene3D" id="3.90.79.10">
    <property type="entry name" value="Nucleoside Triphosphate Pyrophosphohydrolase"/>
    <property type="match status" value="1"/>
</dbReference>
<dbReference type="CDD" id="cd02883">
    <property type="entry name" value="NUDIX_Hydrolase"/>
    <property type="match status" value="1"/>
</dbReference>
<dbReference type="RefSeq" id="WP_306954795.1">
    <property type="nucleotide sequence ID" value="NZ_JAURUO010000010.1"/>
</dbReference>
<keyword evidence="5" id="KW-1185">Reference proteome</keyword>
<keyword evidence="2" id="KW-0378">Hydrolase</keyword>
<dbReference type="InterPro" id="IPR015797">
    <property type="entry name" value="NUDIX_hydrolase-like_dom_sf"/>
</dbReference>
<evidence type="ECO:0000256" key="1">
    <source>
        <dbReference type="ARBA" id="ARBA00005582"/>
    </source>
</evidence>
<evidence type="ECO:0000256" key="2">
    <source>
        <dbReference type="ARBA" id="ARBA00022801"/>
    </source>
</evidence>
<dbReference type="PANTHER" id="PTHR43736:SF1">
    <property type="entry name" value="DIHYDRONEOPTERIN TRIPHOSPHATE DIPHOSPHATASE"/>
    <property type="match status" value="1"/>
</dbReference>
<gene>
    <name evidence="4" type="ORF">J2S04_002053</name>
</gene>
<evidence type="ECO:0000313" key="5">
    <source>
        <dbReference type="Proteomes" id="UP001229209"/>
    </source>
</evidence>
<sequence>MKIAKITLSVSTVLLSGGEILCVREGRGKKKGCWNIPTGQPHPGEPLLEAAMRELQEETGVKNCSLTGFLGIYSYWRKFHERKLRLVFLARVEDMPASLRLKVDGKEILEARWITLSDWQEELEENPDCWWKSGILQQIASNIQAGQCLPLDCVHEELSGIQEGGIPSAF</sequence>